<keyword evidence="2" id="KW-1185">Reference proteome</keyword>
<evidence type="ECO:0000313" key="1">
    <source>
        <dbReference type="EMBL" id="PNF42447.1"/>
    </source>
</evidence>
<name>A0A2J7RNN4_9NEOP</name>
<organism evidence="1 2">
    <name type="scientific">Cryptotermes secundus</name>
    <dbReference type="NCBI Taxonomy" id="105785"/>
    <lineage>
        <taxon>Eukaryota</taxon>
        <taxon>Metazoa</taxon>
        <taxon>Ecdysozoa</taxon>
        <taxon>Arthropoda</taxon>
        <taxon>Hexapoda</taxon>
        <taxon>Insecta</taxon>
        <taxon>Pterygota</taxon>
        <taxon>Neoptera</taxon>
        <taxon>Polyneoptera</taxon>
        <taxon>Dictyoptera</taxon>
        <taxon>Blattodea</taxon>
        <taxon>Blattoidea</taxon>
        <taxon>Termitoidae</taxon>
        <taxon>Kalotermitidae</taxon>
        <taxon>Cryptotermitinae</taxon>
        <taxon>Cryptotermes</taxon>
    </lineage>
</organism>
<proteinExistence type="predicted"/>
<gene>
    <name evidence="1" type="ORF">B7P43_G09359</name>
</gene>
<dbReference type="InParanoid" id="A0A2J7RNN4"/>
<sequence>MDKQMESQGKLIKVHTNNFHPPKRHFPPTVQISRINIQPKEQVTYLGLTFDNKLNWRQHIIK</sequence>
<evidence type="ECO:0000313" key="2">
    <source>
        <dbReference type="Proteomes" id="UP000235965"/>
    </source>
</evidence>
<accession>A0A2J7RNN4</accession>
<dbReference type="AlphaFoldDB" id="A0A2J7RNN4"/>
<protein>
    <submittedName>
        <fullName evidence="1">Uncharacterized protein</fullName>
    </submittedName>
</protein>
<dbReference type="EMBL" id="NEVH01002149">
    <property type="protein sequence ID" value="PNF42447.1"/>
    <property type="molecule type" value="Genomic_DNA"/>
</dbReference>
<dbReference type="Proteomes" id="UP000235965">
    <property type="component" value="Unassembled WGS sequence"/>
</dbReference>
<reference evidence="1 2" key="1">
    <citation type="submission" date="2017-12" db="EMBL/GenBank/DDBJ databases">
        <title>Hemimetabolous genomes reveal molecular basis of termite eusociality.</title>
        <authorList>
            <person name="Harrison M.C."/>
            <person name="Jongepier E."/>
            <person name="Robertson H.M."/>
            <person name="Arning N."/>
            <person name="Bitard-Feildel T."/>
            <person name="Chao H."/>
            <person name="Childers C.P."/>
            <person name="Dinh H."/>
            <person name="Doddapaneni H."/>
            <person name="Dugan S."/>
            <person name="Gowin J."/>
            <person name="Greiner C."/>
            <person name="Han Y."/>
            <person name="Hu H."/>
            <person name="Hughes D.S.T."/>
            <person name="Huylmans A.-K."/>
            <person name="Kemena C."/>
            <person name="Kremer L.P.M."/>
            <person name="Lee S.L."/>
            <person name="Lopez-Ezquerra A."/>
            <person name="Mallet L."/>
            <person name="Monroy-Kuhn J.M."/>
            <person name="Moser A."/>
            <person name="Murali S.C."/>
            <person name="Muzny D.M."/>
            <person name="Otani S."/>
            <person name="Piulachs M.-D."/>
            <person name="Poelchau M."/>
            <person name="Qu J."/>
            <person name="Schaub F."/>
            <person name="Wada-Katsumata A."/>
            <person name="Worley K.C."/>
            <person name="Xie Q."/>
            <person name="Ylla G."/>
            <person name="Poulsen M."/>
            <person name="Gibbs R.A."/>
            <person name="Schal C."/>
            <person name="Richards S."/>
            <person name="Belles X."/>
            <person name="Korb J."/>
            <person name="Bornberg-Bauer E."/>
        </authorList>
    </citation>
    <scope>NUCLEOTIDE SEQUENCE [LARGE SCALE GENOMIC DNA]</scope>
    <source>
        <tissue evidence="1">Whole body</tissue>
    </source>
</reference>
<comment type="caution">
    <text evidence="1">The sequence shown here is derived from an EMBL/GenBank/DDBJ whole genome shotgun (WGS) entry which is preliminary data.</text>
</comment>